<dbReference type="Proteomes" id="UP000008144">
    <property type="component" value="Unassembled WGS sequence"/>
</dbReference>
<reference evidence="8" key="1">
    <citation type="journal article" date="2002" name="Science">
        <title>The draft genome of Ciona intestinalis: insights into chordate and vertebrate origins.</title>
        <authorList>
            <person name="Dehal P."/>
            <person name="Satou Y."/>
            <person name="Campbell R.K."/>
            <person name="Chapman J."/>
            <person name="Degnan B."/>
            <person name="De Tomaso A."/>
            <person name="Davidson B."/>
            <person name="Di Gregorio A."/>
            <person name="Gelpke M."/>
            <person name="Goodstein D.M."/>
            <person name="Harafuji N."/>
            <person name="Hastings K.E."/>
            <person name="Ho I."/>
            <person name="Hotta K."/>
            <person name="Huang W."/>
            <person name="Kawashima T."/>
            <person name="Lemaire P."/>
            <person name="Martinez D."/>
            <person name="Meinertzhagen I.A."/>
            <person name="Necula S."/>
            <person name="Nonaka M."/>
            <person name="Putnam N."/>
            <person name="Rash S."/>
            <person name="Saiga H."/>
            <person name="Satake M."/>
            <person name="Terry A."/>
            <person name="Yamada L."/>
            <person name="Wang H.G."/>
            <person name="Awazu S."/>
            <person name="Azumi K."/>
            <person name="Boore J."/>
            <person name="Branno M."/>
            <person name="Chin-Bow S."/>
            <person name="DeSantis R."/>
            <person name="Doyle S."/>
            <person name="Francino P."/>
            <person name="Keys D.N."/>
            <person name="Haga S."/>
            <person name="Hayashi H."/>
            <person name="Hino K."/>
            <person name="Imai K.S."/>
            <person name="Inaba K."/>
            <person name="Kano S."/>
            <person name="Kobayashi K."/>
            <person name="Kobayashi M."/>
            <person name="Lee B.I."/>
            <person name="Makabe K.W."/>
            <person name="Manohar C."/>
            <person name="Matassi G."/>
            <person name="Medina M."/>
            <person name="Mochizuki Y."/>
            <person name="Mount S."/>
            <person name="Morishita T."/>
            <person name="Miura S."/>
            <person name="Nakayama A."/>
            <person name="Nishizaka S."/>
            <person name="Nomoto H."/>
            <person name="Ohta F."/>
            <person name="Oishi K."/>
            <person name="Rigoutsos I."/>
            <person name="Sano M."/>
            <person name="Sasaki A."/>
            <person name="Sasakura Y."/>
            <person name="Shoguchi E."/>
            <person name="Shin-i T."/>
            <person name="Spagnuolo A."/>
            <person name="Stainier D."/>
            <person name="Suzuki M.M."/>
            <person name="Tassy O."/>
            <person name="Takatori N."/>
            <person name="Tokuoka M."/>
            <person name="Yagi K."/>
            <person name="Yoshizaki F."/>
            <person name="Wada S."/>
            <person name="Zhang C."/>
            <person name="Hyatt P.D."/>
            <person name="Larimer F."/>
            <person name="Detter C."/>
            <person name="Doggett N."/>
            <person name="Glavina T."/>
            <person name="Hawkins T."/>
            <person name="Richardson P."/>
            <person name="Lucas S."/>
            <person name="Kohara Y."/>
            <person name="Levine M."/>
            <person name="Satoh N."/>
            <person name="Rokhsar D.S."/>
        </authorList>
    </citation>
    <scope>NUCLEOTIDE SEQUENCE [LARGE SCALE GENOMIC DNA]</scope>
</reference>
<keyword evidence="4" id="KW-0206">Cytoskeleton</keyword>
<feature type="compositionally biased region" description="Basic and acidic residues" evidence="6">
    <location>
        <begin position="544"/>
        <end position="557"/>
    </location>
</feature>
<dbReference type="Ensembl" id="ENSCINT00000011816.2">
    <property type="protein sequence ID" value="ENSCINP00000011816.2"/>
    <property type="gene ID" value="ENSCING00000005723.2"/>
</dbReference>
<protein>
    <submittedName>
        <fullName evidence="7">Uncharacterized protein</fullName>
    </submittedName>
</protein>
<dbReference type="InParanoid" id="F6U2R3"/>
<keyword evidence="3" id="KW-0597">Phosphoprotein</keyword>
<feature type="coiled-coil region" evidence="5">
    <location>
        <begin position="221"/>
        <end position="248"/>
    </location>
</feature>
<organism evidence="7 8">
    <name type="scientific">Ciona intestinalis</name>
    <name type="common">Transparent sea squirt</name>
    <name type="synonym">Ascidia intestinalis</name>
    <dbReference type="NCBI Taxonomy" id="7719"/>
    <lineage>
        <taxon>Eukaryota</taxon>
        <taxon>Metazoa</taxon>
        <taxon>Chordata</taxon>
        <taxon>Tunicata</taxon>
        <taxon>Ascidiacea</taxon>
        <taxon>Phlebobranchia</taxon>
        <taxon>Cionidae</taxon>
        <taxon>Ciona</taxon>
    </lineage>
</organism>
<evidence type="ECO:0000256" key="2">
    <source>
        <dbReference type="ARBA" id="ARBA00022490"/>
    </source>
</evidence>
<dbReference type="STRING" id="7719.ENSCINP00000011816"/>
<keyword evidence="5" id="KW-0175">Coiled coil</keyword>
<dbReference type="GeneTree" id="ENSGT00660000095541"/>
<evidence type="ECO:0000313" key="8">
    <source>
        <dbReference type="Proteomes" id="UP000008144"/>
    </source>
</evidence>
<dbReference type="GO" id="GO:0005813">
    <property type="term" value="C:centrosome"/>
    <property type="evidence" value="ECO:0007669"/>
    <property type="project" value="UniProtKB-SubCell"/>
</dbReference>
<accession>F6U2R3</accession>
<sequence length="557" mass="65908">MDQQNERKMSGIERKWVKKLSSAQRGFEREREAMMATSDREREMLQKEIDNLKSTETSLRRKLELLRTENDSLSAESSRVCHRLSESEKDAERLRKDLECLLTAKTCDTHNVNTSQEEKFAMIIKEYEAQCRLLADRNDELAIEVEDLRGKIRQEEAVREHNITLKDDLSPKRKKALRRGSTSEYFDRTSQDYSDMESDGISMGEGLEVHHRFSHPDHSSDHFTRMRMVELERQLEDLKEERRLRQEEFMEEKALLKAELQKDYQLKLESVKSSLPRDNDDNRAIEEQQIMTMQLLKEMTQQKDELEAKYIELKETSQSHVDIGQQDMADLCREFANEKSALLAKHEQQINEMEAEITIITQQLSEEQRANQRNAGLLESERLQHSEALVAHQDIIAKFEKSSSSASEDHMKNKISTEKLEEVMKEHQAEITRLKQEHRVAVERLRDDLQSKLDKLLSEKQQFMEKSSMCSELERLEESVQVERKEMEDRMQGLREEFERDALELRRLLDCDKAKLRKQLSEETAKLRLQLAEETERELKRKRQLMEESDRLERENM</sequence>
<reference evidence="7" key="3">
    <citation type="submission" date="2025-09" db="UniProtKB">
        <authorList>
            <consortium name="Ensembl"/>
        </authorList>
    </citation>
    <scope>IDENTIFICATION</scope>
</reference>
<reference evidence="7" key="2">
    <citation type="submission" date="2025-08" db="UniProtKB">
        <authorList>
            <consortium name="Ensembl"/>
        </authorList>
    </citation>
    <scope>IDENTIFICATION</scope>
</reference>
<evidence type="ECO:0000256" key="1">
    <source>
        <dbReference type="ARBA" id="ARBA00004300"/>
    </source>
</evidence>
<keyword evidence="2" id="KW-0963">Cytoplasm</keyword>
<feature type="coiled-coil region" evidence="5">
    <location>
        <begin position="35"/>
        <end position="158"/>
    </location>
</feature>
<feature type="region of interest" description="Disordered" evidence="6">
    <location>
        <begin position="536"/>
        <end position="557"/>
    </location>
</feature>
<keyword evidence="8" id="KW-1185">Reference proteome</keyword>
<dbReference type="AlphaFoldDB" id="F6U2R3"/>
<evidence type="ECO:0000256" key="5">
    <source>
        <dbReference type="SAM" id="Coils"/>
    </source>
</evidence>
<feature type="coiled-coil region" evidence="5">
    <location>
        <begin position="296"/>
        <end position="370"/>
    </location>
</feature>
<proteinExistence type="predicted"/>
<evidence type="ECO:0000256" key="3">
    <source>
        <dbReference type="ARBA" id="ARBA00022553"/>
    </source>
</evidence>
<evidence type="ECO:0000256" key="4">
    <source>
        <dbReference type="ARBA" id="ARBA00023212"/>
    </source>
</evidence>
<dbReference type="PANTHER" id="PTHR18905">
    <property type="entry name" value="NINEIN"/>
    <property type="match status" value="1"/>
</dbReference>
<evidence type="ECO:0000313" key="7">
    <source>
        <dbReference type="Ensembl" id="ENSCINP00000011816.2"/>
    </source>
</evidence>
<dbReference type="PANTHER" id="PTHR18905:SF13">
    <property type="entry name" value="NON-CENTROSOMAL MICROTUBULE ARRAY"/>
    <property type="match status" value="1"/>
</dbReference>
<name>F6U2R3_CIOIN</name>
<dbReference type="HOGENOM" id="CLU_489650_0_0_1"/>
<evidence type="ECO:0000256" key="6">
    <source>
        <dbReference type="SAM" id="MobiDB-lite"/>
    </source>
</evidence>
<comment type="subcellular location">
    <subcellularLocation>
        <location evidence="1">Cytoplasm</location>
        <location evidence="1">Cytoskeleton</location>
        <location evidence="1">Microtubule organizing center</location>
        <location evidence="1">Centrosome</location>
    </subcellularLocation>
</comment>